<feature type="compositionally biased region" description="Polar residues" evidence="1">
    <location>
        <begin position="80"/>
        <end position="101"/>
    </location>
</feature>
<dbReference type="Proteomes" id="UP000001449">
    <property type="component" value="Chromosome 3"/>
</dbReference>
<dbReference type="KEGG" id="tps:THAPSDRAFT_21861"/>
<dbReference type="HOGENOM" id="CLU_286297_0_0_1"/>
<feature type="compositionally biased region" description="Polar residues" evidence="1">
    <location>
        <begin position="746"/>
        <end position="760"/>
    </location>
</feature>
<feature type="compositionally biased region" description="Low complexity" evidence="1">
    <location>
        <begin position="498"/>
        <end position="510"/>
    </location>
</feature>
<feature type="compositionally biased region" description="Polar residues" evidence="1">
    <location>
        <begin position="26"/>
        <end position="43"/>
    </location>
</feature>
<feature type="region of interest" description="Disordered" evidence="1">
    <location>
        <begin position="680"/>
        <end position="762"/>
    </location>
</feature>
<evidence type="ECO:0000313" key="3">
    <source>
        <dbReference type="Proteomes" id="UP000001449"/>
    </source>
</evidence>
<feature type="compositionally biased region" description="Low complexity" evidence="1">
    <location>
        <begin position="105"/>
        <end position="120"/>
    </location>
</feature>
<feature type="region of interest" description="Disordered" evidence="1">
    <location>
        <begin position="433"/>
        <end position="627"/>
    </location>
</feature>
<feature type="compositionally biased region" description="Low complexity" evidence="1">
    <location>
        <begin position="287"/>
        <end position="296"/>
    </location>
</feature>
<feature type="compositionally biased region" description="Low complexity" evidence="1">
    <location>
        <begin position="858"/>
        <end position="874"/>
    </location>
</feature>
<dbReference type="RefSeq" id="XP_002288930.1">
    <property type="nucleotide sequence ID" value="XM_002288894.1"/>
</dbReference>
<feature type="compositionally biased region" description="Low complexity" evidence="1">
    <location>
        <begin position="604"/>
        <end position="615"/>
    </location>
</feature>
<protein>
    <submittedName>
        <fullName evidence="2">Uncharacterized protein</fullName>
    </submittedName>
</protein>
<proteinExistence type="predicted"/>
<feature type="compositionally biased region" description="Low complexity" evidence="1">
    <location>
        <begin position="1"/>
        <end position="17"/>
    </location>
</feature>
<dbReference type="GeneID" id="7451299"/>
<feature type="compositionally biased region" description="Polar residues" evidence="1">
    <location>
        <begin position="701"/>
        <end position="714"/>
    </location>
</feature>
<feature type="compositionally biased region" description="Polar residues" evidence="1">
    <location>
        <begin position="590"/>
        <end position="599"/>
    </location>
</feature>
<feature type="compositionally biased region" description="Low complexity" evidence="1">
    <location>
        <begin position="961"/>
        <end position="978"/>
    </location>
</feature>
<feature type="compositionally biased region" description="Basic and acidic residues" evidence="1">
    <location>
        <begin position="46"/>
        <end position="62"/>
    </location>
</feature>
<keyword evidence="3" id="KW-1185">Reference proteome</keyword>
<dbReference type="AlphaFoldDB" id="B8BYF5"/>
<evidence type="ECO:0000256" key="1">
    <source>
        <dbReference type="SAM" id="MobiDB-lite"/>
    </source>
</evidence>
<feature type="compositionally biased region" description="Low complexity" evidence="1">
    <location>
        <begin position="366"/>
        <end position="383"/>
    </location>
</feature>
<feature type="region of interest" description="Disordered" evidence="1">
    <location>
        <begin position="778"/>
        <end position="879"/>
    </location>
</feature>
<dbReference type="EMBL" id="CM000640">
    <property type="protein sequence ID" value="EED94366.1"/>
    <property type="molecule type" value="Genomic_DNA"/>
</dbReference>
<organism evidence="2 3">
    <name type="scientific">Thalassiosira pseudonana</name>
    <name type="common">Marine diatom</name>
    <name type="synonym">Cyclotella nana</name>
    <dbReference type="NCBI Taxonomy" id="35128"/>
    <lineage>
        <taxon>Eukaryota</taxon>
        <taxon>Sar</taxon>
        <taxon>Stramenopiles</taxon>
        <taxon>Ochrophyta</taxon>
        <taxon>Bacillariophyta</taxon>
        <taxon>Coscinodiscophyceae</taxon>
        <taxon>Thalassiosirophycidae</taxon>
        <taxon>Thalassiosirales</taxon>
        <taxon>Thalassiosiraceae</taxon>
        <taxon>Thalassiosira</taxon>
    </lineage>
</organism>
<feature type="compositionally biased region" description="Gly residues" evidence="1">
    <location>
        <begin position="69"/>
        <end position="79"/>
    </location>
</feature>
<feature type="region of interest" description="Disordered" evidence="1">
    <location>
        <begin position="934"/>
        <end position="979"/>
    </location>
</feature>
<name>B8BYF5_THAPS</name>
<feature type="compositionally biased region" description="Low complexity" evidence="1">
    <location>
        <begin position="463"/>
        <end position="472"/>
    </location>
</feature>
<reference evidence="2 3" key="2">
    <citation type="journal article" date="2008" name="Nature">
        <title>The Phaeodactylum genome reveals the evolutionary history of diatom genomes.</title>
        <authorList>
            <person name="Bowler C."/>
            <person name="Allen A.E."/>
            <person name="Badger J.H."/>
            <person name="Grimwood J."/>
            <person name="Jabbari K."/>
            <person name="Kuo A."/>
            <person name="Maheswari U."/>
            <person name="Martens C."/>
            <person name="Maumus F."/>
            <person name="Otillar R.P."/>
            <person name="Rayko E."/>
            <person name="Salamov A."/>
            <person name="Vandepoele K."/>
            <person name="Beszteri B."/>
            <person name="Gruber A."/>
            <person name="Heijde M."/>
            <person name="Katinka M."/>
            <person name="Mock T."/>
            <person name="Valentin K."/>
            <person name="Verret F."/>
            <person name="Berges J.A."/>
            <person name="Brownlee C."/>
            <person name="Cadoret J.P."/>
            <person name="Chiovitti A."/>
            <person name="Choi C.J."/>
            <person name="Coesel S."/>
            <person name="De Martino A."/>
            <person name="Detter J.C."/>
            <person name="Durkin C."/>
            <person name="Falciatore A."/>
            <person name="Fournet J."/>
            <person name="Haruta M."/>
            <person name="Huysman M.J."/>
            <person name="Jenkins B.D."/>
            <person name="Jiroutova K."/>
            <person name="Jorgensen R.E."/>
            <person name="Joubert Y."/>
            <person name="Kaplan A."/>
            <person name="Kroger N."/>
            <person name="Kroth P.G."/>
            <person name="La Roche J."/>
            <person name="Lindquist E."/>
            <person name="Lommer M."/>
            <person name="Martin-Jezequel V."/>
            <person name="Lopez P.J."/>
            <person name="Lucas S."/>
            <person name="Mangogna M."/>
            <person name="McGinnis K."/>
            <person name="Medlin L.K."/>
            <person name="Montsant A."/>
            <person name="Oudot-Le Secq M.P."/>
            <person name="Napoli C."/>
            <person name="Obornik M."/>
            <person name="Parker M.S."/>
            <person name="Petit J.L."/>
            <person name="Porcel B.M."/>
            <person name="Poulsen N."/>
            <person name="Robison M."/>
            <person name="Rychlewski L."/>
            <person name="Rynearson T.A."/>
            <person name="Schmutz J."/>
            <person name="Shapiro H."/>
            <person name="Siaut M."/>
            <person name="Stanley M."/>
            <person name="Sussman M.R."/>
            <person name="Taylor A.R."/>
            <person name="Vardi A."/>
            <person name="von Dassow P."/>
            <person name="Vyverman W."/>
            <person name="Willis A."/>
            <person name="Wyrwicz L.S."/>
            <person name="Rokhsar D.S."/>
            <person name="Weissenbach J."/>
            <person name="Armbrust E.V."/>
            <person name="Green B.R."/>
            <person name="Van de Peer Y."/>
            <person name="Grigoriev I.V."/>
        </authorList>
    </citation>
    <scope>NUCLEOTIDE SEQUENCE [LARGE SCALE GENOMIC DNA]</scope>
    <source>
        <strain evidence="2 3">CCMP1335</strain>
    </source>
</reference>
<feature type="compositionally biased region" description="Low complexity" evidence="1">
    <location>
        <begin position="312"/>
        <end position="334"/>
    </location>
</feature>
<dbReference type="PaxDb" id="35128-Thaps21861"/>
<feature type="region of interest" description="Disordered" evidence="1">
    <location>
        <begin position="1"/>
        <end position="405"/>
    </location>
</feature>
<reference evidence="2 3" key="1">
    <citation type="journal article" date="2004" name="Science">
        <title>The genome of the diatom Thalassiosira pseudonana: ecology, evolution, and metabolism.</title>
        <authorList>
            <person name="Armbrust E.V."/>
            <person name="Berges J.A."/>
            <person name="Bowler C."/>
            <person name="Green B.R."/>
            <person name="Martinez D."/>
            <person name="Putnam N.H."/>
            <person name="Zhou S."/>
            <person name="Allen A.E."/>
            <person name="Apt K.E."/>
            <person name="Bechner M."/>
            <person name="Brzezinski M.A."/>
            <person name="Chaal B.K."/>
            <person name="Chiovitti A."/>
            <person name="Davis A.K."/>
            <person name="Demarest M.S."/>
            <person name="Detter J.C."/>
            <person name="Glavina T."/>
            <person name="Goodstein D."/>
            <person name="Hadi M.Z."/>
            <person name="Hellsten U."/>
            <person name="Hildebrand M."/>
            <person name="Jenkins B.D."/>
            <person name="Jurka J."/>
            <person name="Kapitonov V.V."/>
            <person name="Kroger N."/>
            <person name="Lau W.W."/>
            <person name="Lane T.W."/>
            <person name="Larimer F.W."/>
            <person name="Lippmeier J.C."/>
            <person name="Lucas S."/>
            <person name="Medina M."/>
            <person name="Montsant A."/>
            <person name="Obornik M."/>
            <person name="Parker M.S."/>
            <person name="Palenik B."/>
            <person name="Pazour G.J."/>
            <person name="Richardson P.M."/>
            <person name="Rynearson T.A."/>
            <person name="Saito M.A."/>
            <person name="Schwartz D.C."/>
            <person name="Thamatrakoln K."/>
            <person name="Valentin K."/>
            <person name="Vardi A."/>
            <person name="Wilkerson F.P."/>
            <person name="Rokhsar D.S."/>
        </authorList>
    </citation>
    <scope>NUCLEOTIDE SEQUENCE [LARGE SCALE GENOMIC DNA]</scope>
    <source>
        <strain evidence="2 3">CCMP1335</strain>
    </source>
</reference>
<dbReference type="InParanoid" id="B8BYF5"/>
<feature type="compositionally biased region" description="Polar residues" evidence="1">
    <location>
        <begin position="778"/>
        <end position="794"/>
    </location>
</feature>
<feature type="compositionally biased region" description="Basic and acidic residues" evidence="1">
    <location>
        <begin position="131"/>
        <end position="150"/>
    </location>
</feature>
<feature type="compositionally biased region" description="Low complexity" evidence="1">
    <location>
        <begin position="796"/>
        <end position="836"/>
    </location>
</feature>
<feature type="compositionally biased region" description="Low complexity" evidence="1">
    <location>
        <begin position="558"/>
        <end position="589"/>
    </location>
</feature>
<dbReference type="OMA" id="CTIFEGH"/>
<sequence length="1080" mass="117191">MSTYTSSNRSPSSQRPSSRSREQRSLYSSEASIRSTFHRSNTPAGKRSESDRSRSAGRRRQEMASLTGGVTGSGSGGGEKNNSASLSVGGSVRNGNATVRSGNERIGSSRSVYSSRGNSGYDEYNNNSREFSTRGDMSSRRPTPTRREETLSSSSSSARSKSRNTSRHDINYMSNSEEDRLIIRQSSDLRSSRSSTQQQQHEEYSSNEYDNTNANERRRSTSSFQSTSQSHYSASPSHYSGGGASQHASQSQARPLSRGRSSMSGTSLTSSHQQQHQQQRIWARDPSSSQSFHQSSTKPSRARSKSRGREPLSSSKSVAASVKSSKSLSNNSARSRSRSAKKIGCLGQGSVDMTKRVRGKSVSGRSIGNASSGGKAASGGTSSRNVSAARGGRKRGDTPPRIIQATCENVVDEDITVAVGMSGWNTQRSSIKAAAPIEHFGRNGGSSRGRSRSQGRSSHRSENVSSSSVAVSRRSKSRDPRSRQRSQSRGRTQVNQATTPSSSTVASSRSKSSRGVDEGTVRSSRSKSSRKGMSADAMSIASSHHTSKSEWKKHLPSKIKIGSPKSSSSFHDARSQSGSSTTSETGPLSNYSGKSSRQMPPQDRAAGTPTRAATPNGIPSRNNGDDDKEIITSLFDRRGYCVRHPNVRLRKKKILGGWNILISNCPDCCVEEMGRLKRISARKKKQSEAAAAQREEKPRANRSSSRPRQEVNNASPPPPPPRDGRSVAMGTNSLGGRGDRRGSRANAPQHTPPNSTNGSDCISAPIFEFDIPLDEQPSYQQAVTSRSVKSGRTQKSAKSSKSTRTNKSTKTSKSAKSTRSSKTTKSSRSKSSTARESASKKEGRHRRTKSGSAATVASRSSQRSSSLRRSQGGSIRVAKMPYTDHFGREGLYSGYVNNSGLPDGNGSLHYNDCTIFEGHWIEGQSDDMDLGVERKQRRERHHSPSDGQHRGHSTTRSVHSQHAQRPPQHHYQQQQSQNEPKEFINNLPWSDINGFSGHYTGEINSNNVPDGRGRMQYINGVVEDGMFSNGVYQPPLNLPEAGVQSQYPSSSVSVWSIKSSPTMVGYSEGSTSVMGSQRRY</sequence>
<gene>
    <name evidence="2" type="ORF">THAPSDRAFT_21861</name>
</gene>
<evidence type="ECO:0000313" key="2">
    <source>
        <dbReference type="EMBL" id="EED94366.1"/>
    </source>
</evidence>
<feature type="compositionally biased region" description="Low complexity" evidence="1">
    <location>
        <begin position="184"/>
        <end position="199"/>
    </location>
</feature>
<feature type="compositionally biased region" description="Low complexity" evidence="1">
    <location>
        <begin position="221"/>
        <end position="279"/>
    </location>
</feature>
<accession>B8BYF5</accession>
<feature type="compositionally biased region" description="Basic and acidic residues" evidence="1">
    <location>
        <begin position="934"/>
        <end position="949"/>
    </location>
</feature>